<feature type="non-terminal residue" evidence="7">
    <location>
        <position position="187"/>
    </location>
</feature>
<dbReference type="InterPro" id="IPR011545">
    <property type="entry name" value="DEAD/DEAH_box_helicase_dom"/>
</dbReference>
<comment type="caution">
    <text evidence="7">The sequence shown here is derived from an EMBL/GenBank/DDBJ whole genome shotgun (WGS) entry which is preliminary data.</text>
</comment>
<dbReference type="InterPro" id="IPR014001">
    <property type="entry name" value="Helicase_ATP-bd"/>
</dbReference>
<dbReference type="GO" id="GO:0003724">
    <property type="term" value="F:RNA helicase activity"/>
    <property type="evidence" value="ECO:0007669"/>
    <property type="project" value="InterPro"/>
</dbReference>
<evidence type="ECO:0000256" key="3">
    <source>
        <dbReference type="ARBA" id="ARBA00022806"/>
    </source>
</evidence>
<dbReference type="SMART" id="SM00487">
    <property type="entry name" value="DEXDc"/>
    <property type="match status" value="1"/>
</dbReference>
<sequence>MNFTELSSSVRPEIIRATQAMGYTEMTEIQQKAIPLMLAGHDMIAKAPTGTGKTVAFGIPILQKAAGFPAGAPKAVVLSPTRELAQQIAQDLTNLAQFLPEIRVVCVYGGAGLEKQQKQLKAGCQIVVATPGRLMDHYRHHALDLSQVTTIVLDEADEMLNMGFYKDVRGIIDLLKSRESLSMFSAT</sequence>
<evidence type="ECO:0000259" key="5">
    <source>
        <dbReference type="PROSITE" id="PS51192"/>
    </source>
</evidence>
<dbReference type="Gene3D" id="3.40.50.300">
    <property type="entry name" value="P-loop containing nucleotide triphosphate hydrolases"/>
    <property type="match status" value="1"/>
</dbReference>
<accession>K1U7U7</accession>
<proteinExistence type="predicted"/>
<dbReference type="PANTHER" id="PTHR47959">
    <property type="entry name" value="ATP-DEPENDENT RNA HELICASE RHLE-RELATED"/>
    <property type="match status" value="1"/>
</dbReference>
<feature type="domain" description="DEAD-box RNA helicase Q" evidence="6">
    <location>
        <begin position="3"/>
        <end position="31"/>
    </location>
</feature>
<dbReference type="GO" id="GO:0005524">
    <property type="term" value="F:ATP binding"/>
    <property type="evidence" value="ECO:0007669"/>
    <property type="project" value="UniProtKB-KW"/>
</dbReference>
<evidence type="ECO:0000256" key="2">
    <source>
        <dbReference type="ARBA" id="ARBA00022801"/>
    </source>
</evidence>
<dbReference type="PANTHER" id="PTHR47959:SF1">
    <property type="entry name" value="ATP-DEPENDENT RNA HELICASE DBPA"/>
    <property type="match status" value="1"/>
</dbReference>
<evidence type="ECO:0000259" key="6">
    <source>
        <dbReference type="PROSITE" id="PS51195"/>
    </source>
</evidence>
<dbReference type="Pfam" id="PF00270">
    <property type="entry name" value="DEAD"/>
    <property type="match status" value="1"/>
</dbReference>
<dbReference type="InterPro" id="IPR050079">
    <property type="entry name" value="DEAD_box_RNA_helicase"/>
</dbReference>
<dbReference type="InterPro" id="IPR044742">
    <property type="entry name" value="DEAD/DEAH_RhlB"/>
</dbReference>
<evidence type="ECO:0000256" key="1">
    <source>
        <dbReference type="ARBA" id="ARBA00022741"/>
    </source>
</evidence>
<protein>
    <submittedName>
        <fullName evidence="7">DEAD/DEAH box helicase domain-containing protein</fullName>
    </submittedName>
</protein>
<dbReference type="PROSITE" id="PS00039">
    <property type="entry name" value="DEAD_ATP_HELICASE"/>
    <property type="match status" value="1"/>
</dbReference>
<dbReference type="GO" id="GO:0016787">
    <property type="term" value="F:hydrolase activity"/>
    <property type="evidence" value="ECO:0007669"/>
    <property type="project" value="UniProtKB-KW"/>
</dbReference>
<keyword evidence="3 7" id="KW-0347">Helicase</keyword>
<dbReference type="PROSITE" id="PS51195">
    <property type="entry name" value="Q_MOTIF"/>
    <property type="match status" value="1"/>
</dbReference>
<keyword evidence="1" id="KW-0547">Nucleotide-binding</keyword>
<dbReference type="PROSITE" id="PS51192">
    <property type="entry name" value="HELICASE_ATP_BIND_1"/>
    <property type="match status" value="1"/>
</dbReference>
<organism evidence="7">
    <name type="scientific">human gut metagenome</name>
    <dbReference type="NCBI Taxonomy" id="408170"/>
    <lineage>
        <taxon>unclassified sequences</taxon>
        <taxon>metagenomes</taxon>
        <taxon>organismal metagenomes</taxon>
    </lineage>
</organism>
<keyword evidence="4" id="KW-0067">ATP-binding</keyword>
<keyword evidence="2" id="KW-0378">Hydrolase</keyword>
<name>K1U7U7_9ZZZZ</name>
<dbReference type="GO" id="GO:0003676">
    <property type="term" value="F:nucleic acid binding"/>
    <property type="evidence" value="ECO:0007669"/>
    <property type="project" value="InterPro"/>
</dbReference>
<dbReference type="SUPFAM" id="SSF52540">
    <property type="entry name" value="P-loop containing nucleoside triphosphate hydrolases"/>
    <property type="match status" value="1"/>
</dbReference>
<dbReference type="GO" id="GO:0005829">
    <property type="term" value="C:cytosol"/>
    <property type="evidence" value="ECO:0007669"/>
    <property type="project" value="TreeGrafter"/>
</dbReference>
<evidence type="ECO:0000313" key="7">
    <source>
        <dbReference type="EMBL" id="EKC81372.1"/>
    </source>
</evidence>
<dbReference type="CDD" id="cd00268">
    <property type="entry name" value="DEADc"/>
    <property type="match status" value="1"/>
</dbReference>
<dbReference type="EMBL" id="AJWY01000293">
    <property type="protein sequence ID" value="EKC81372.1"/>
    <property type="molecule type" value="Genomic_DNA"/>
</dbReference>
<feature type="domain" description="Helicase ATP-binding" evidence="5">
    <location>
        <begin position="34"/>
        <end position="187"/>
    </location>
</feature>
<evidence type="ECO:0000256" key="4">
    <source>
        <dbReference type="ARBA" id="ARBA00022840"/>
    </source>
</evidence>
<dbReference type="AlphaFoldDB" id="K1U7U7"/>
<dbReference type="InterPro" id="IPR000629">
    <property type="entry name" value="RNA-helicase_DEAD-box_CS"/>
</dbReference>
<gene>
    <name evidence="7" type="ORF">LEA_00409</name>
</gene>
<dbReference type="InterPro" id="IPR027417">
    <property type="entry name" value="P-loop_NTPase"/>
</dbReference>
<reference evidence="7" key="1">
    <citation type="journal article" date="2013" name="Environ. Microbiol.">
        <title>Microbiota from the distal guts of lean and obese adolescents exhibit partial functional redundancy besides clear differences in community structure.</title>
        <authorList>
            <person name="Ferrer M."/>
            <person name="Ruiz A."/>
            <person name="Lanza F."/>
            <person name="Haange S.B."/>
            <person name="Oberbach A."/>
            <person name="Till H."/>
            <person name="Bargiela R."/>
            <person name="Campoy C."/>
            <person name="Segura M.T."/>
            <person name="Richter M."/>
            <person name="von Bergen M."/>
            <person name="Seifert J."/>
            <person name="Suarez A."/>
        </authorList>
    </citation>
    <scope>NUCLEOTIDE SEQUENCE</scope>
</reference>
<dbReference type="InterPro" id="IPR014014">
    <property type="entry name" value="RNA_helicase_DEAD_Q_motif"/>
</dbReference>